<dbReference type="Proteomes" id="UP001548590">
    <property type="component" value="Unassembled WGS sequence"/>
</dbReference>
<accession>A0ABV2CVI0</accession>
<protein>
    <submittedName>
        <fullName evidence="3">Uncharacterized protein</fullName>
    </submittedName>
</protein>
<organism evidence="3 4">
    <name type="scientific">Uliginosibacterium paludis</name>
    <dbReference type="NCBI Taxonomy" id="1615952"/>
    <lineage>
        <taxon>Bacteria</taxon>
        <taxon>Pseudomonadati</taxon>
        <taxon>Pseudomonadota</taxon>
        <taxon>Betaproteobacteria</taxon>
        <taxon>Rhodocyclales</taxon>
        <taxon>Zoogloeaceae</taxon>
        <taxon>Uliginosibacterium</taxon>
    </lineage>
</organism>
<feature type="transmembrane region" description="Helical" evidence="2">
    <location>
        <begin position="118"/>
        <end position="135"/>
    </location>
</feature>
<dbReference type="EMBL" id="JBEWLZ010000017">
    <property type="protein sequence ID" value="MET1491913.1"/>
    <property type="molecule type" value="Genomic_DNA"/>
</dbReference>
<evidence type="ECO:0000313" key="4">
    <source>
        <dbReference type="Proteomes" id="UP001548590"/>
    </source>
</evidence>
<evidence type="ECO:0000256" key="1">
    <source>
        <dbReference type="SAM" id="MobiDB-lite"/>
    </source>
</evidence>
<keyword evidence="2" id="KW-0472">Membrane</keyword>
<reference evidence="3 4" key="1">
    <citation type="submission" date="2024-07" db="EMBL/GenBank/DDBJ databases">
        <title>Uliginosibacterium paludis KCTC:42655.</title>
        <authorList>
            <person name="Kim M.K."/>
        </authorList>
    </citation>
    <scope>NUCLEOTIDE SEQUENCE [LARGE SCALE GENOMIC DNA]</scope>
    <source>
        <strain evidence="3 4">KCTC 42655</strain>
    </source>
</reference>
<sequence>MSAPVEAPAGEPHAPVDALAAARARLERSRAGLREALVRHAAPAASPRSGWTALLPRAWKSALEGLLTRVREQPAAAVLIESLSAWWRQHPWRDCVEVAGEQMCERVIPALRRNARSTLLVAVGGAALLVLLRPWRWRRRGRRRVPFSSRLYRWLLAELSRLPLQSMLAAIMLMASRGRHESKDQPPAESAAGTVGDV</sequence>
<keyword evidence="2" id="KW-1133">Transmembrane helix</keyword>
<evidence type="ECO:0000313" key="3">
    <source>
        <dbReference type="EMBL" id="MET1491913.1"/>
    </source>
</evidence>
<evidence type="ECO:0000256" key="2">
    <source>
        <dbReference type="SAM" id="Phobius"/>
    </source>
</evidence>
<dbReference type="RefSeq" id="WP_345928008.1">
    <property type="nucleotide sequence ID" value="NZ_JBDIVF010000005.1"/>
</dbReference>
<gene>
    <name evidence="3" type="ORF">ABVT11_18885</name>
</gene>
<proteinExistence type="predicted"/>
<keyword evidence="2" id="KW-0812">Transmembrane</keyword>
<comment type="caution">
    <text evidence="3">The sequence shown here is derived from an EMBL/GenBank/DDBJ whole genome shotgun (WGS) entry which is preliminary data.</text>
</comment>
<feature type="region of interest" description="Disordered" evidence="1">
    <location>
        <begin position="179"/>
        <end position="198"/>
    </location>
</feature>
<name>A0ABV2CVI0_9RHOO</name>
<keyword evidence="4" id="KW-1185">Reference proteome</keyword>